<name>A0A5N6DRK1_ASPPA</name>
<feature type="region of interest" description="Disordered" evidence="3">
    <location>
        <begin position="369"/>
        <end position="413"/>
    </location>
</feature>
<dbReference type="GO" id="GO:0005525">
    <property type="term" value="F:GTP binding"/>
    <property type="evidence" value="ECO:0007669"/>
    <property type="project" value="InterPro"/>
</dbReference>
<evidence type="ECO:0000256" key="3">
    <source>
        <dbReference type="SAM" id="MobiDB-lite"/>
    </source>
</evidence>
<dbReference type="InterPro" id="IPR000375">
    <property type="entry name" value="Dynamin_stalk"/>
</dbReference>
<dbReference type="PANTHER" id="PTHR11566">
    <property type="entry name" value="DYNAMIN"/>
    <property type="match status" value="1"/>
</dbReference>
<dbReference type="InterPro" id="IPR022812">
    <property type="entry name" value="Dynamin"/>
</dbReference>
<feature type="region of interest" description="Disordered" evidence="3">
    <location>
        <begin position="1"/>
        <end position="23"/>
    </location>
</feature>
<evidence type="ECO:0000313" key="5">
    <source>
        <dbReference type="EMBL" id="KAB8206790.1"/>
    </source>
</evidence>
<dbReference type="AlphaFoldDB" id="A0A5N6DRK1"/>
<dbReference type="Pfam" id="PF01031">
    <property type="entry name" value="Dynamin_M"/>
    <property type="match status" value="1"/>
</dbReference>
<dbReference type="InterPro" id="IPR001401">
    <property type="entry name" value="Dynamin_GTPase"/>
</dbReference>
<dbReference type="Gene3D" id="3.40.50.300">
    <property type="entry name" value="P-loop containing nucleotide triphosphate hydrolases"/>
    <property type="match status" value="2"/>
</dbReference>
<feature type="domain" description="GED" evidence="4">
    <location>
        <begin position="601"/>
        <end position="699"/>
    </location>
</feature>
<evidence type="ECO:0000256" key="1">
    <source>
        <dbReference type="ARBA" id="ARBA00022741"/>
    </source>
</evidence>
<dbReference type="Pfam" id="PF00350">
    <property type="entry name" value="Dynamin_N"/>
    <property type="match status" value="1"/>
</dbReference>
<dbReference type="GO" id="GO:0031623">
    <property type="term" value="P:receptor internalization"/>
    <property type="evidence" value="ECO:0007669"/>
    <property type="project" value="TreeGrafter"/>
</dbReference>
<sequence length="721" mass="82736">MSQLGTPNYSTTDATVQDSPSKMRSLENKAIQVIARDMKALVRKIQDLRHIGIEDNRIALPKICVIGDQSTGKSSLIEGMSEIKVPRSAGTCTRCPMEINLSEGEPGQPWACQIYLSRRYMYDGSRKFRTPRKAQPLGPWIEQDQEDEHFITLSEKDQVQEAIKWAQLAILNPGQSSREYIPGENAGTNTHYQVKFSPNIAGESYSQWVDILEGYKFKLGHGYYIVRNNPDPEIEHSQAREEEDDFFDSPPWTAEELAPYQDRFGTRRLQTSLSSLLLEQIQGCLPGIVEQINTKAARINEELFELPDPPSANVLYILCKLLYDLGDRIRANFEGGSSDYPLLKIWGHIAQDFRAALIRTRPTVSLLSQSDRTSFPVQPDGDSDCEMTLAPRPVKRKSPSVPPDTQMPKPGPSGYSTNHFNQFVQPARVFTWEDIREINEDSCRAGIPDQADPKALEKLRQLSVQHWDGPMLVFLKVTHNLVKEMLLKQLREVFSQYYQTTLFRELKRIIEKYLGELQEKHTRYAIDNYNIEHHKPFTMATAQLEHATKDAHDFLSTRRHLARADLYLELQGKCPENESRRAAELKKLTTAELGPDRFFQEVKMMASTRGYYEVASSRFVDSTCQGIHTKLFSKCREELVSVIEKELHISDTDGMSLERCQELMAPDLERQRRRQYLIKEKKKITQAQEWLSATKKEEDEEKFTLPLAFRSQTPEKLPRGI</sequence>
<dbReference type="Proteomes" id="UP000326532">
    <property type="component" value="Unassembled WGS sequence"/>
</dbReference>
<dbReference type="SMART" id="SM00053">
    <property type="entry name" value="DYNc"/>
    <property type="match status" value="1"/>
</dbReference>
<dbReference type="PRINTS" id="PR00195">
    <property type="entry name" value="DYNAMIN"/>
</dbReference>
<dbReference type="PANTHER" id="PTHR11566:SF131">
    <property type="entry name" value="GTPASE, PUTATIVE (AFU_ORTHOLOGUE AFUA_6G07630)-RELATED"/>
    <property type="match status" value="1"/>
</dbReference>
<keyword evidence="2" id="KW-0342">GTP-binding</keyword>
<accession>A0A5N6DRK1</accession>
<dbReference type="Gene3D" id="1.20.120.1240">
    <property type="entry name" value="Dynamin, middle domain"/>
    <property type="match status" value="1"/>
</dbReference>
<dbReference type="GO" id="GO:0003924">
    <property type="term" value="F:GTPase activity"/>
    <property type="evidence" value="ECO:0007669"/>
    <property type="project" value="InterPro"/>
</dbReference>
<protein>
    <submittedName>
        <fullName evidence="5">P-loop containing nucleoside triphosphate hydrolase protein</fullName>
    </submittedName>
</protein>
<evidence type="ECO:0000259" key="4">
    <source>
        <dbReference type="PROSITE" id="PS51388"/>
    </source>
</evidence>
<evidence type="ECO:0000313" key="6">
    <source>
        <dbReference type="Proteomes" id="UP000326532"/>
    </source>
</evidence>
<evidence type="ECO:0000256" key="2">
    <source>
        <dbReference type="ARBA" id="ARBA00023134"/>
    </source>
</evidence>
<keyword evidence="5" id="KW-0378">Hydrolase</keyword>
<dbReference type="EMBL" id="ML734961">
    <property type="protein sequence ID" value="KAB8206790.1"/>
    <property type="molecule type" value="Genomic_DNA"/>
</dbReference>
<feature type="compositionally biased region" description="Polar residues" evidence="3">
    <location>
        <begin position="1"/>
        <end position="22"/>
    </location>
</feature>
<dbReference type="OMA" id="IMCSMPM"/>
<dbReference type="GO" id="GO:0005737">
    <property type="term" value="C:cytoplasm"/>
    <property type="evidence" value="ECO:0007669"/>
    <property type="project" value="TreeGrafter"/>
</dbReference>
<dbReference type="VEuPathDB" id="FungiDB:BDV34DRAFT_234506"/>
<proteinExistence type="predicted"/>
<keyword evidence="1" id="KW-0547">Nucleotide-binding</keyword>
<dbReference type="GO" id="GO:0008017">
    <property type="term" value="F:microtubule binding"/>
    <property type="evidence" value="ECO:0007669"/>
    <property type="project" value="TreeGrafter"/>
</dbReference>
<dbReference type="InterPro" id="IPR045063">
    <property type="entry name" value="Dynamin_N"/>
</dbReference>
<keyword evidence="6" id="KW-1185">Reference proteome</keyword>
<dbReference type="PROSITE" id="PS51388">
    <property type="entry name" value="GED"/>
    <property type="match status" value="1"/>
</dbReference>
<organism evidence="5 6">
    <name type="scientific">Aspergillus parasiticus</name>
    <dbReference type="NCBI Taxonomy" id="5067"/>
    <lineage>
        <taxon>Eukaryota</taxon>
        <taxon>Fungi</taxon>
        <taxon>Dikarya</taxon>
        <taxon>Ascomycota</taxon>
        <taxon>Pezizomycotina</taxon>
        <taxon>Eurotiomycetes</taxon>
        <taxon>Eurotiomycetidae</taxon>
        <taxon>Eurotiales</taxon>
        <taxon>Aspergillaceae</taxon>
        <taxon>Aspergillus</taxon>
        <taxon>Aspergillus subgen. Circumdati</taxon>
    </lineage>
</organism>
<dbReference type="InterPro" id="IPR020850">
    <property type="entry name" value="GED_dom"/>
</dbReference>
<reference evidence="5 6" key="1">
    <citation type="submission" date="2019-04" db="EMBL/GenBank/DDBJ databases">
        <title>Fungal friends and foes A comparative genomics study of 23 Aspergillus species from section Flavi.</title>
        <authorList>
            <consortium name="DOE Joint Genome Institute"/>
            <person name="Kjaerbolling I."/>
            <person name="Vesth T.C."/>
            <person name="Frisvad J.C."/>
            <person name="Nybo J.L."/>
            <person name="Theobald S."/>
            <person name="Kildgaard S."/>
            <person name="Petersen T.I."/>
            <person name="Kuo A."/>
            <person name="Sato A."/>
            <person name="Lyhne E.K."/>
            <person name="Kogle M.E."/>
            <person name="Wiebenga A."/>
            <person name="Kun R.S."/>
            <person name="Lubbers R.J."/>
            <person name="Makela M.R."/>
            <person name="Barry K."/>
            <person name="Chovatia M."/>
            <person name="Clum A."/>
            <person name="Daum C."/>
            <person name="Haridas S."/>
            <person name="He G."/>
            <person name="LaButti K."/>
            <person name="Lipzen A."/>
            <person name="Mondo S."/>
            <person name="Pangilinan J."/>
            <person name="Riley R."/>
            <person name="Salamov A."/>
            <person name="Simmons B.A."/>
            <person name="Magnuson J.K."/>
            <person name="Henrissat B."/>
            <person name="Mortensen U.H."/>
            <person name="Larsen T.O."/>
            <person name="De vries R.P."/>
            <person name="Grigoriev I.V."/>
            <person name="Machida M."/>
            <person name="Baker S.E."/>
            <person name="Andersen M.R."/>
        </authorList>
    </citation>
    <scope>NUCLEOTIDE SEQUENCE [LARGE SCALE GENOMIC DNA]</scope>
    <source>
        <strain evidence="5 6">CBS 117618</strain>
    </source>
</reference>
<dbReference type="GO" id="GO:0005874">
    <property type="term" value="C:microtubule"/>
    <property type="evidence" value="ECO:0007669"/>
    <property type="project" value="TreeGrafter"/>
</dbReference>
<dbReference type="GO" id="GO:0005886">
    <property type="term" value="C:plasma membrane"/>
    <property type="evidence" value="ECO:0007669"/>
    <property type="project" value="TreeGrafter"/>
</dbReference>
<dbReference type="SUPFAM" id="SSF52540">
    <property type="entry name" value="P-loop containing nucleoside triphosphate hydrolases"/>
    <property type="match status" value="1"/>
</dbReference>
<gene>
    <name evidence="5" type="ORF">BDV34DRAFT_234506</name>
</gene>
<dbReference type="InterPro" id="IPR027417">
    <property type="entry name" value="P-loop_NTPase"/>
</dbReference>